<dbReference type="InterPro" id="IPR050638">
    <property type="entry name" value="AA-Vitamin_Transporters"/>
</dbReference>
<keyword evidence="3 5" id="KW-1133">Transmembrane helix</keyword>
<dbReference type="PANTHER" id="PTHR32322:SF2">
    <property type="entry name" value="EAMA DOMAIN-CONTAINING PROTEIN"/>
    <property type="match status" value="1"/>
</dbReference>
<evidence type="ECO:0000256" key="4">
    <source>
        <dbReference type="ARBA" id="ARBA00023136"/>
    </source>
</evidence>
<feature type="transmembrane region" description="Helical" evidence="5">
    <location>
        <begin position="251"/>
        <end position="267"/>
    </location>
</feature>
<feature type="transmembrane region" description="Helical" evidence="5">
    <location>
        <begin position="186"/>
        <end position="206"/>
    </location>
</feature>
<evidence type="ECO:0000256" key="1">
    <source>
        <dbReference type="ARBA" id="ARBA00004141"/>
    </source>
</evidence>
<feature type="transmembrane region" description="Helical" evidence="5">
    <location>
        <begin position="129"/>
        <end position="150"/>
    </location>
</feature>
<feature type="domain" description="EamA" evidence="6">
    <location>
        <begin position="12"/>
        <end position="140"/>
    </location>
</feature>
<accession>A0A6J7IH50</accession>
<comment type="subcellular location">
    <subcellularLocation>
        <location evidence="1">Membrane</location>
        <topology evidence="1">Multi-pass membrane protein</topology>
    </subcellularLocation>
</comment>
<gene>
    <name evidence="7" type="ORF">UFOPK3773_00160</name>
    <name evidence="8" type="ORF">UFOPK3992_00391</name>
</gene>
<name>A0A6J7IH50_9ZZZZ</name>
<dbReference type="Pfam" id="PF00892">
    <property type="entry name" value="EamA"/>
    <property type="match status" value="2"/>
</dbReference>
<reference evidence="7" key="1">
    <citation type="submission" date="2020-05" db="EMBL/GenBank/DDBJ databases">
        <authorList>
            <person name="Chiriac C."/>
            <person name="Salcher M."/>
            <person name="Ghai R."/>
            <person name="Kavagutti S V."/>
        </authorList>
    </citation>
    <scope>NUCLEOTIDE SEQUENCE</scope>
</reference>
<feature type="transmembrane region" description="Helical" evidence="5">
    <location>
        <begin position="95"/>
        <end position="117"/>
    </location>
</feature>
<feature type="transmembrane region" description="Helical" evidence="5">
    <location>
        <begin position="35"/>
        <end position="60"/>
    </location>
</feature>
<dbReference type="EMBL" id="CAFBNF010000008">
    <property type="protein sequence ID" value="CAB4929622.1"/>
    <property type="molecule type" value="Genomic_DNA"/>
</dbReference>
<evidence type="ECO:0000256" key="5">
    <source>
        <dbReference type="SAM" id="Phobius"/>
    </source>
</evidence>
<feature type="transmembrane region" description="Helical" evidence="5">
    <location>
        <begin position="218"/>
        <end position="239"/>
    </location>
</feature>
<sequence length="293" mass="30703">MRPTWAERLAPIAFVLVWSTGFIGSKYTVPYAPPFSLLTIRLSVASVALAILSLVFQSTWPRTREAYQRSTLIGVLLHGGYLGAVFVSIEMGLPVAVAALIVCLQPVCVAALSQPVLGTSLTRRQWTGIALGLAGVLVVLAPGLAAGVGADGYAPTAVLVGAVALVCSTVATLLQKKHGQGIPMLPGTAIQYAAAAAVLFVAALAFDRRPVLWTPQFIGALAWMVIALSIGAVLLMFWLLRRGTAAGFSSLYYLVPPVTLMMGYLLFGQTLAPVALVGFAISSLGVLLVRDTP</sequence>
<dbReference type="GO" id="GO:0016020">
    <property type="term" value="C:membrane"/>
    <property type="evidence" value="ECO:0007669"/>
    <property type="project" value="UniProtKB-SubCell"/>
</dbReference>
<feature type="transmembrane region" description="Helical" evidence="5">
    <location>
        <begin position="273"/>
        <end position="289"/>
    </location>
</feature>
<feature type="transmembrane region" description="Helical" evidence="5">
    <location>
        <begin position="72"/>
        <end position="89"/>
    </location>
</feature>
<feature type="transmembrane region" description="Helical" evidence="5">
    <location>
        <begin position="12"/>
        <end position="29"/>
    </location>
</feature>
<organism evidence="7">
    <name type="scientific">freshwater metagenome</name>
    <dbReference type="NCBI Taxonomy" id="449393"/>
    <lineage>
        <taxon>unclassified sequences</taxon>
        <taxon>metagenomes</taxon>
        <taxon>ecological metagenomes</taxon>
    </lineage>
</organism>
<dbReference type="PANTHER" id="PTHR32322">
    <property type="entry name" value="INNER MEMBRANE TRANSPORTER"/>
    <property type="match status" value="1"/>
</dbReference>
<dbReference type="InterPro" id="IPR037185">
    <property type="entry name" value="EmrE-like"/>
</dbReference>
<protein>
    <submittedName>
        <fullName evidence="7">Unannotated protein</fullName>
    </submittedName>
</protein>
<evidence type="ECO:0000259" key="6">
    <source>
        <dbReference type="Pfam" id="PF00892"/>
    </source>
</evidence>
<evidence type="ECO:0000256" key="2">
    <source>
        <dbReference type="ARBA" id="ARBA00022692"/>
    </source>
</evidence>
<feature type="transmembrane region" description="Helical" evidence="5">
    <location>
        <begin position="156"/>
        <end position="174"/>
    </location>
</feature>
<keyword evidence="2 5" id="KW-0812">Transmembrane</keyword>
<proteinExistence type="predicted"/>
<feature type="domain" description="EamA" evidence="6">
    <location>
        <begin position="157"/>
        <end position="289"/>
    </location>
</feature>
<dbReference type="InterPro" id="IPR000620">
    <property type="entry name" value="EamA_dom"/>
</dbReference>
<evidence type="ECO:0000256" key="3">
    <source>
        <dbReference type="ARBA" id="ARBA00022989"/>
    </source>
</evidence>
<evidence type="ECO:0000313" key="7">
    <source>
        <dbReference type="EMBL" id="CAB4929622.1"/>
    </source>
</evidence>
<keyword evidence="4 5" id="KW-0472">Membrane</keyword>
<dbReference type="AlphaFoldDB" id="A0A6J7IH50"/>
<evidence type="ECO:0000313" key="8">
    <source>
        <dbReference type="EMBL" id="CAB4996568.1"/>
    </source>
</evidence>
<dbReference type="SUPFAM" id="SSF103481">
    <property type="entry name" value="Multidrug resistance efflux transporter EmrE"/>
    <property type="match status" value="2"/>
</dbReference>
<dbReference type="EMBL" id="CAFBOZ010000038">
    <property type="protein sequence ID" value="CAB4996568.1"/>
    <property type="molecule type" value="Genomic_DNA"/>
</dbReference>